<accession>A0A0K8NVN7</accession>
<dbReference type="EMBL" id="BBYR01000005">
    <property type="protein sequence ID" value="GAP34000.1"/>
    <property type="molecule type" value="Genomic_DNA"/>
</dbReference>
<evidence type="ECO:0000313" key="2">
    <source>
        <dbReference type="Proteomes" id="UP000037660"/>
    </source>
</evidence>
<dbReference type="Proteomes" id="UP000037660">
    <property type="component" value="Unassembled WGS sequence"/>
</dbReference>
<proteinExistence type="predicted"/>
<gene>
    <name evidence="1" type="ORF">ISF6_3426</name>
</gene>
<keyword evidence="2" id="KW-1185">Reference proteome</keyword>
<dbReference type="AlphaFoldDB" id="A0A0K8NVN7"/>
<reference evidence="1 2" key="2">
    <citation type="journal article" date="2016" name="Science">
        <title>A bacterium that degrades and assimilates poly(ethylene terephthalate).</title>
        <authorList>
            <person name="Yoshida S."/>
            <person name="Hiraga K."/>
            <person name="Takehana T."/>
            <person name="Taniguchi I."/>
            <person name="Yamaji H."/>
            <person name="Maeda Y."/>
            <person name="Toyohara K."/>
            <person name="Miyamoto K."/>
            <person name="Kimura Y."/>
            <person name="Oda K."/>
        </authorList>
    </citation>
    <scope>NUCLEOTIDE SEQUENCE [LARGE SCALE GENOMIC DNA]</scope>
    <source>
        <strain evidence="2">NBRC 110686 / TISTR 2288 / 201-F6</strain>
    </source>
</reference>
<evidence type="ECO:0000313" key="1">
    <source>
        <dbReference type="EMBL" id="GAP34000.1"/>
    </source>
</evidence>
<comment type="caution">
    <text evidence="1">The sequence shown here is derived from an EMBL/GenBank/DDBJ whole genome shotgun (WGS) entry which is preliminary data.</text>
</comment>
<protein>
    <submittedName>
        <fullName evidence="1">Uncharacterized protein</fullName>
    </submittedName>
</protein>
<name>A0A0K8NVN7_PISS1</name>
<organism evidence="1 2">
    <name type="scientific">Piscinibacter sakaiensis</name>
    <name type="common">Ideonella sakaiensis</name>
    <dbReference type="NCBI Taxonomy" id="1547922"/>
    <lineage>
        <taxon>Bacteria</taxon>
        <taxon>Pseudomonadati</taxon>
        <taxon>Pseudomonadota</taxon>
        <taxon>Betaproteobacteria</taxon>
        <taxon>Burkholderiales</taxon>
        <taxon>Sphaerotilaceae</taxon>
        <taxon>Piscinibacter</taxon>
    </lineage>
</organism>
<reference evidence="2" key="1">
    <citation type="submission" date="2015-07" db="EMBL/GenBank/DDBJ databases">
        <title>Discovery of a poly(ethylene terephthalate assimilation.</title>
        <authorList>
            <person name="Yoshida S."/>
            <person name="Hiraga K."/>
            <person name="Takehana T."/>
            <person name="Taniguchi I."/>
            <person name="Yamaji H."/>
            <person name="Maeda Y."/>
            <person name="Toyohara K."/>
            <person name="Miyamoto K."/>
            <person name="Kimura Y."/>
            <person name="Oda K."/>
        </authorList>
    </citation>
    <scope>NUCLEOTIDE SEQUENCE [LARGE SCALE GENOMIC DNA]</scope>
    <source>
        <strain evidence="2">NBRC 110686 / TISTR 2288 / 201-F6</strain>
    </source>
</reference>
<sequence length="137" mass="15591">MAHDFAYELRQFIKTDRDPDRRRAAMSAISEFEDAGDDPEALQAFVEGSGKDALQAYCLPFMSFSSAPSGDYGFWPDIEWLEYCAQSKDGVIKVNAGDAWPPLWTSSGHEVQFIMEVNDHGNVTLYNRRRREVWSCV</sequence>